<protein>
    <submittedName>
        <fullName evidence="1">Uncharacterized protein</fullName>
    </submittedName>
</protein>
<evidence type="ECO:0000313" key="1">
    <source>
        <dbReference type="EMBL" id="VFK12921.1"/>
    </source>
</evidence>
<evidence type="ECO:0000313" key="2">
    <source>
        <dbReference type="EMBL" id="VFK29182.1"/>
    </source>
</evidence>
<organism evidence="1">
    <name type="scientific">Candidatus Kentrum sp. LPFa</name>
    <dbReference type="NCBI Taxonomy" id="2126335"/>
    <lineage>
        <taxon>Bacteria</taxon>
        <taxon>Pseudomonadati</taxon>
        <taxon>Pseudomonadota</taxon>
        <taxon>Gammaproteobacteria</taxon>
        <taxon>Candidatus Kentrum</taxon>
    </lineage>
</organism>
<sequence length="66" mass="7921">MKETSRRTSMCATPVLNANSGLRPSPWPVTVAYYYIIWPHDLREIERIVFENRKTLINKYHEYHNL</sequence>
<gene>
    <name evidence="1" type="ORF">BECKLPF1236A_GA0070988_1007916</name>
    <name evidence="2" type="ORF">BECKLPF1236C_GA0070990_1008115</name>
</gene>
<proteinExistence type="predicted"/>
<name>A0A450W7M6_9GAMM</name>
<accession>A0A450W7M6</accession>
<dbReference type="AlphaFoldDB" id="A0A450W7M6"/>
<dbReference type="EMBL" id="CAADFP010000081">
    <property type="protein sequence ID" value="VFK29182.1"/>
    <property type="molecule type" value="Genomic_DNA"/>
</dbReference>
<reference evidence="1" key="1">
    <citation type="submission" date="2019-02" db="EMBL/GenBank/DDBJ databases">
        <authorList>
            <person name="Gruber-Vodicka R. H."/>
            <person name="Seah K. B. B."/>
        </authorList>
    </citation>
    <scope>NUCLEOTIDE SEQUENCE</scope>
    <source>
        <strain evidence="1">BECK_S312</strain>
        <strain evidence="2">BECK_S426</strain>
    </source>
</reference>
<dbReference type="EMBL" id="CAADFM010000079">
    <property type="protein sequence ID" value="VFK12921.1"/>
    <property type="molecule type" value="Genomic_DNA"/>
</dbReference>